<reference evidence="2 3" key="1">
    <citation type="submission" date="2018-03" db="EMBL/GenBank/DDBJ databases">
        <title>Genomic Encyclopedia of Archaeal and Bacterial Type Strains, Phase II (KMG-II): from individual species to whole genera.</title>
        <authorList>
            <person name="Goeker M."/>
        </authorList>
    </citation>
    <scope>NUCLEOTIDE SEQUENCE [LARGE SCALE GENOMIC DNA]</scope>
    <source>
        <strain evidence="2 3">DSM 43146</strain>
    </source>
</reference>
<dbReference type="EMBL" id="PVMZ01000036">
    <property type="protein sequence ID" value="PRX09498.1"/>
    <property type="molecule type" value="Genomic_DNA"/>
</dbReference>
<dbReference type="AlphaFoldDB" id="A0A2T0JPE6"/>
<accession>A0A2T0JPE6</accession>
<keyword evidence="1" id="KW-1133">Transmembrane helix</keyword>
<organism evidence="2 3">
    <name type="scientific">Actinoplanes italicus</name>
    <dbReference type="NCBI Taxonomy" id="113567"/>
    <lineage>
        <taxon>Bacteria</taxon>
        <taxon>Bacillati</taxon>
        <taxon>Actinomycetota</taxon>
        <taxon>Actinomycetes</taxon>
        <taxon>Micromonosporales</taxon>
        <taxon>Micromonosporaceae</taxon>
        <taxon>Actinoplanes</taxon>
    </lineage>
</organism>
<name>A0A2T0JPE6_9ACTN</name>
<sequence>MIEQDEMLYDRMRAGFEPVRMTGELDEVTSRGGVLRRRRRAGASAGAVLAVAVLAVAFNLPASKPLELVAWSVAPEPDGTVSLTIRELADADGLSATLKRVGVPARVDFLPAGSPSCDDDQEGRPELHRVLNPERGRDGEIRYRIRPDAMPAGTSLHLVIVDEGPGSHVLMSLVDGAPDPC</sequence>
<feature type="transmembrane region" description="Helical" evidence="1">
    <location>
        <begin position="41"/>
        <end position="60"/>
    </location>
</feature>
<evidence type="ECO:0000256" key="1">
    <source>
        <dbReference type="SAM" id="Phobius"/>
    </source>
</evidence>
<comment type="caution">
    <text evidence="2">The sequence shown here is derived from an EMBL/GenBank/DDBJ whole genome shotgun (WGS) entry which is preliminary data.</text>
</comment>
<protein>
    <submittedName>
        <fullName evidence="2">Uncharacterized protein</fullName>
    </submittedName>
</protein>
<evidence type="ECO:0000313" key="2">
    <source>
        <dbReference type="EMBL" id="PRX09498.1"/>
    </source>
</evidence>
<dbReference type="OrthoDB" id="3402775at2"/>
<proteinExistence type="predicted"/>
<dbReference type="RefSeq" id="WP_106330611.1">
    <property type="nucleotide sequence ID" value="NZ_BOMO01000169.1"/>
</dbReference>
<dbReference type="Proteomes" id="UP000239415">
    <property type="component" value="Unassembled WGS sequence"/>
</dbReference>
<gene>
    <name evidence="2" type="ORF">CLV67_13674</name>
</gene>
<keyword evidence="1" id="KW-0812">Transmembrane</keyword>
<evidence type="ECO:0000313" key="3">
    <source>
        <dbReference type="Proteomes" id="UP000239415"/>
    </source>
</evidence>
<keyword evidence="3" id="KW-1185">Reference proteome</keyword>
<keyword evidence="1" id="KW-0472">Membrane</keyword>